<dbReference type="InterPro" id="IPR011453">
    <property type="entry name" value="DUF1559"/>
</dbReference>
<dbReference type="PANTHER" id="PTHR30093">
    <property type="entry name" value="GENERAL SECRETION PATHWAY PROTEIN G"/>
    <property type="match status" value="1"/>
</dbReference>
<proteinExistence type="predicted"/>
<dbReference type="Gene3D" id="3.30.700.10">
    <property type="entry name" value="Glycoprotein, Type 4 Pilin"/>
    <property type="match status" value="1"/>
</dbReference>
<reference evidence="2 3" key="1">
    <citation type="submission" date="2019-02" db="EMBL/GenBank/DDBJ databases">
        <title>Deep-cultivation of Planctomycetes and their phenomic and genomic characterization uncovers novel biology.</title>
        <authorList>
            <person name="Wiegand S."/>
            <person name="Jogler M."/>
            <person name="Boedeker C."/>
            <person name="Pinto D."/>
            <person name="Vollmers J."/>
            <person name="Rivas-Marin E."/>
            <person name="Kohn T."/>
            <person name="Peeters S.H."/>
            <person name="Heuer A."/>
            <person name="Rast P."/>
            <person name="Oberbeckmann S."/>
            <person name="Bunk B."/>
            <person name="Jeske O."/>
            <person name="Meyerdierks A."/>
            <person name="Storesund J.E."/>
            <person name="Kallscheuer N."/>
            <person name="Luecker S."/>
            <person name="Lage O.M."/>
            <person name="Pohl T."/>
            <person name="Merkel B.J."/>
            <person name="Hornburger P."/>
            <person name="Mueller R.-W."/>
            <person name="Bruemmer F."/>
            <person name="Labrenz M."/>
            <person name="Spormann A.M."/>
            <person name="Op Den Camp H."/>
            <person name="Overmann J."/>
            <person name="Amann R."/>
            <person name="Jetten M.S.M."/>
            <person name="Mascher T."/>
            <person name="Medema M.H."/>
            <person name="Devos D.P."/>
            <person name="Kaster A.-K."/>
            <person name="Ovreas L."/>
            <person name="Rohde M."/>
            <person name="Galperin M.Y."/>
            <person name="Jogler C."/>
        </authorList>
    </citation>
    <scope>NUCLEOTIDE SEQUENCE [LARGE SCALE GENOMIC DNA]</scope>
    <source>
        <strain evidence="2 3">KOR34</strain>
    </source>
</reference>
<dbReference type="RefSeq" id="WP_197531380.1">
    <property type="nucleotide sequence ID" value="NZ_SIHJ01000001.1"/>
</dbReference>
<dbReference type="NCBIfam" id="TIGR02532">
    <property type="entry name" value="IV_pilin_GFxxxE"/>
    <property type="match status" value="1"/>
</dbReference>
<organism evidence="2 3">
    <name type="scientific">Posidoniimonas corsicana</name>
    <dbReference type="NCBI Taxonomy" id="1938618"/>
    <lineage>
        <taxon>Bacteria</taxon>
        <taxon>Pseudomonadati</taxon>
        <taxon>Planctomycetota</taxon>
        <taxon>Planctomycetia</taxon>
        <taxon>Pirellulales</taxon>
        <taxon>Lacipirellulaceae</taxon>
        <taxon>Posidoniimonas</taxon>
    </lineage>
</organism>
<evidence type="ECO:0000313" key="3">
    <source>
        <dbReference type="Proteomes" id="UP000316714"/>
    </source>
</evidence>
<dbReference type="InterPro" id="IPR012902">
    <property type="entry name" value="N_methyl_site"/>
</dbReference>
<sequence length="408" mass="43507">MRLRARENQGFTLVELLVVIAIIGILIALLLPAVQAAREAARRNQCLSQMKQLVLATHNHHDTYNYLPLASTSPYATSQGGPVQIGAQGNAANGRDPQNLSDGYSWMVQLLPYLEEQPLHSRMSQNSATFSRSAFSQTANGGVFMTPSGAAASATNPWFWEQPLDFALCPSFPGDENVTLTGVAEAGDGPAAGNYIAMASTHYTNQNGGHLATSGSRNTTANPCNSSSYCGNGALPFPGVAGNRVTKKGHSFAALSDGTSKCAMIAESREQAITSWYSGLASYGVAWWPNYNGGGELPNAVPNNTAPNQNAWQKNLDSAAAQALNKGTDRRTASGNSAIDPQTLWYATSSQYPHMGTERKWGPSSAHPSVVQHGFGDGRAKAVADNIDTDVYLWMVTRNGRETYDEGT</sequence>
<accession>A0A5C5VII7</accession>
<evidence type="ECO:0000313" key="2">
    <source>
        <dbReference type="EMBL" id="TWT37689.1"/>
    </source>
</evidence>
<comment type="caution">
    <text evidence="2">The sequence shown here is derived from an EMBL/GenBank/DDBJ whole genome shotgun (WGS) entry which is preliminary data.</text>
</comment>
<feature type="domain" description="DUF1559" evidence="1">
    <location>
        <begin position="35"/>
        <end position="389"/>
    </location>
</feature>
<keyword evidence="3" id="KW-1185">Reference proteome</keyword>
<dbReference type="PANTHER" id="PTHR30093:SF2">
    <property type="entry name" value="TYPE II SECRETION SYSTEM PROTEIN H"/>
    <property type="match status" value="1"/>
</dbReference>
<evidence type="ECO:0000259" key="1">
    <source>
        <dbReference type="Pfam" id="PF07596"/>
    </source>
</evidence>
<dbReference type="InterPro" id="IPR045584">
    <property type="entry name" value="Pilin-like"/>
</dbReference>
<gene>
    <name evidence="2" type="ORF">KOR34_26500</name>
</gene>
<dbReference type="AlphaFoldDB" id="A0A5C5VII7"/>
<dbReference type="Pfam" id="PF07963">
    <property type="entry name" value="N_methyl"/>
    <property type="match status" value="1"/>
</dbReference>
<dbReference type="PROSITE" id="PS00409">
    <property type="entry name" value="PROKAR_NTER_METHYL"/>
    <property type="match status" value="1"/>
</dbReference>
<protein>
    <submittedName>
        <fullName evidence="2">Putative major pilin subunit</fullName>
    </submittedName>
</protein>
<name>A0A5C5VII7_9BACT</name>
<dbReference type="Pfam" id="PF07596">
    <property type="entry name" value="SBP_bac_10"/>
    <property type="match status" value="1"/>
</dbReference>
<dbReference type="Proteomes" id="UP000316714">
    <property type="component" value="Unassembled WGS sequence"/>
</dbReference>
<dbReference type="EMBL" id="SIHJ01000001">
    <property type="protein sequence ID" value="TWT37689.1"/>
    <property type="molecule type" value="Genomic_DNA"/>
</dbReference>
<dbReference type="SUPFAM" id="SSF54523">
    <property type="entry name" value="Pili subunits"/>
    <property type="match status" value="1"/>
</dbReference>